<accession>A0A0E0P8E4</accession>
<name>A0A0E0P8E4_ORYRU</name>
<protein>
    <submittedName>
        <fullName evidence="1">Uncharacterized protein</fullName>
    </submittedName>
</protein>
<keyword evidence="2" id="KW-1185">Reference proteome</keyword>
<proteinExistence type="predicted"/>
<dbReference type="HOGENOM" id="CLU_117389_0_0_1"/>
<dbReference type="AlphaFoldDB" id="A0A0E0P8E4"/>
<evidence type="ECO:0000313" key="2">
    <source>
        <dbReference type="Proteomes" id="UP000008022"/>
    </source>
</evidence>
<reference evidence="1" key="2">
    <citation type="submission" date="2015-06" db="UniProtKB">
        <authorList>
            <consortium name="EnsemblPlants"/>
        </authorList>
    </citation>
    <scope>IDENTIFICATION</scope>
</reference>
<organism evidence="1 2">
    <name type="scientific">Oryza rufipogon</name>
    <name type="common">Brownbeard rice</name>
    <name type="synonym">Asian wild rice</name>
    <dbReference type="NCBI Taxonomy" id="4529"/>
    <lineage>
        <taxon>Eukaryota</taxon>
        <taxon>Viridiplantae</taxon>
        <taxon>Streptophyta</taxon>
        <taxon>Embryophyta</taxon>
        <taxon>Tracheophyta</taxon>
        <taxon>Spermatophyta</taxon>
        <taxon>Magnoliopsida</taxon>
        <taxon>Liliopsida</taxon>
        <taxon>Poales</taxon>
        <taxon>Poaceae</taxon>
        <taxon>BOP clade</taxon>
        <taxon>Oryzoideae</taxon>
        <taxon>Oryzeae</taxon>
        <taxon>Oryzinae</taxon>
        <taxon>Oryza</taxon>
    </lineage>
</organism>
<evidence type="ECO:0000313" key="1">
    <source>
        <dbReference type="EnsemblPlants" id="ORUFI04G11920.1"/>
    </source>
</evidence>
<sequence>MWITCSACHQKVLNWLKSHKQSKLTLMPQRTDKNEALQATKAAILTLNYLKRSIVSFQHDKVNLKSNQILLRLWYWEKFRVSHIDPSTARVRPLIQYWDEKKARKREKIMYGVIRVLAPGNRHETVISGRCQVNWRGMPCHRGFEADSVIRRVKVPLDSPLRCQDSAPGGLALTFESFRPTRPGQERQPLSFLFLLRRTQRQ</sequence>
<reference evidence="2" key="1">
    <citation type="submission" date="2013-06" db="EMBL/GenBank/DDBJ databases">
        <authorList>
            <person name="Zhao Q."/>
        </authorList>
    </citation>
    <scope>NUCLEOTIDE SEQUENCE</scope>
    <source>
        <strain evidence="2">cv. W1943</strain>
    </source>
</reference>
<dbReference type="Proteomes" id="UP000008022">
    <property type="component" value="Unassembled WGS sequence"/>
</dbReference>
<dbReference type="Gramene" id="ORUFI04G11920.1">
    <property type="protein sequence ID" value="ORUFI04G11920.1"/>
    <property type="gene ID" value="ORUFI04G11920"/>
</dbReference>
<dbReference type="EnsemblPlants" id="ORUFI04G11920.1">
    <property type="protein sequence ID" value="ORUFI04G11920.1"/>
    <property type="gene ID" value="ORUFI04G11920"/>
</dbReference>